<keyword evidence="2" id="KW-0472">Membrane</keyword>
<comment type="caution">
    <text evidence="3">The sequence shown here is derived from an EMBL/GenBank/DDBJ whole genome shotgun (WGS) entry which is preliminary data.</text>
</comment>
<keyword evidence="2" id="KW-1133">Transmembrane helix</keyword>
<evidence type="ECO:0000256" key="1">
    <source>
        <dbReference type="SAM" id="MobiDB-lite"/>
    </source>
</evidence>
<evidence type="ECO:0000256" key="2">
    <source>
        <dbReference type="SAM" id="Phobius"/>
    </source>
</evidence>
<keyword evidence="4" id="KW-1185">Reference proteome</keyword>
<dbReference type="Proteomes" id="UP000011529">
    <property type="component" value="Unassembled WGS sequence"/>
</dbReference>
<gene>
    <name evidence="3" type="ORF">RE6C_05059</name>
</gene>
<dbReference type="EMBL" id="ANMO01000224">
    <property type="protein sequence ID" value="EMB14213.1"/>
    <property type="molecule type" value="Genomic_DNA"/>
</dbReference>
<protein>
    <submittedName>
        <fullName evidence="3">Uncharacterized protein</fullName>
    </submittedName>
</protein>
<feature type="compositionally biased region" description="Polar residues" evidence="1">
    <location>
        <begin position="55"/>
        <end position="66"/>
    </location>
</feature>
<feature type="transmembrane region" description="Helical" evidence="2">
    <location>
        <begin position="6"/>
        <end position="25"/>
    </location>
</feature>
<dbReference type="AlphaFoldDB" id="M2AXD1"/>
<proteinExistence type="predicted"/>
<dbReference type="PATRIC" id="fig|1263867.3.peg.5416"/>
<feature type="region of interest" description="Disordered" evidence="1">
    <location>
        <begin position="36"/>
        <end position="66"/>
    </location>
</feature>
<reference evidence="3" key="2">
    <citation type="journal article" date="2013" name="Mar. Genomics">
        <title>Expression of sulfatases in Rhodopirellula baltica and the diversity of sulfatases in the genus Rhodopirellula.</title>
        <authorList>
            <person name="Wegner C.E."/>
            <person name="Richter-Heitmann T."/>
            <person name="Klindworth A."/>
            <person name="Klockow C."/>
            <person name="Richter M."/>
            <person name="Achstetter T."/>
            <person name="Glockner F.O."/>
            <person name="Harder J."/>
        </authorList>
    </citation>
    <scope>NUCLEOTIDE SEQUENCE [LARGE SCALE GENOMIC DNA]</scope>
    <source>
        <strain evidence="3">6C</strain>
    </source>
</reference>
<sequence length="66" mass="7120">MSAYFIFGIFILIAAGLHWLGYSIYKDGLHPFHQIDSDPAPSTIQAPAPTKSAAPETTSVSPENDD</sequence>
<name>M2AXD1_9BACT</name>
<evidence type="ECO:0000313" key="3">
    <source>
        <dbReference type="EMBL" id="EMB14213.1"/>
    </source>
</evidence>
<accession>M2AXD1</accession>
<evidence type="ECO:0000313" key="4">
    <source>
        <dbReference type="Proteomes" id="UP000011529"/>
    </source>
</evidence>
<organism evidence="3 4">
    <name type="scientific">Rhodopirellula europaea 6C</name>
    <dbReference type="NCBI Taxonomy" id="1263867"/>
    <lineage>
        <taxon>Bacteria</taxon>
        <taxon>Pseudomonadati</taxon>
        <taxon>Planctomycetota</taxon>
        <taxon>Planctomycetia</taxon>
        <taxon>Pirellulales</taxon>
        <taxon>Pirellulaceae</taxon>
        <taxon>Rhodopirellula</taxon>
    </lineage>
</organism>
<keyword evidence="2" id="KW-0812">Transmembrane</keyword>
<reference evidence="3" key="1">
    <citation type="submission" date="2012-11" db="EMBL/GenBank/DDBJ databases">
        <title>Permanent draft genomes of Rhodopirellula europaea strain SH398 and 6C.</title>
        <authorList>
            <person name="Richter M."/>
            <person name="Richter-Heitmann T."/>
            <person name="Frank C."/>
            <person name="Harder J."/>
            <person name="Glockner F.O."/>
        </authorList>
    </citation>
    <scope>NUCLEOTIDE SEQUENCE</scope>
    <source>
        <strain evidence="3">6C</strain>
    </source>
</reference>